<dbReference type="RefSeq" id="XP_031403867.1">
    <property type="nucleotide sequence ID" value="XM_031548007.1"/>
</dbReference>
<organism evidence="7 8">
    <name type="scientific">Punica granatum</name>
    <name type="common">Pomegranate</name>
    <dbReference type="NCBI Taxonomy" id="22663"/>
    <lineage>
        <taxon>Eukaryota</taxon>
        <taxon>Viridiplantae</taxon>
        <taxon>Streptophyta</taxon>
        <taxon>Embryophyta</taxon>
        <taxon>Tracheophyta</taxon>
        <taxon>Spermatophyta</taxon>
        <taxon>Magnoliopsida</taxon>
        <taxon>eudicotyledons</taxon>
        <taxon>Gunneridae</taxon>
        <taxon>Pentapetalae</taxon>
        <taxon>rosids</taxon>
        <taxon>malvids</taxon>
        <taxon>Myrtales</taxon>
        <taxon>Lythraceae</taxon>
        <taxon>Punica</taxon>
    </lineage>
</organism>
<evidence type="ECO:0000256" key="3">
    <source>
        <dbReference type="ARBA" id="ARBA00022692"/>
    </source>
</evidence>
<sequence>MKLGWRHKLKPPSLGHIFLPVAKSTNAKWIYGYGRGSSPRERGNSMAHNRPSSVSQEYKAALRTDSYVELWNKVQSQLMRSTSIGLLTSVSSRNLFIDHFSNTLLEPGRETLAGMIKNLRLHHLLVEYFEASSEACDVCQLLLIGVYQTRVNYKRIRKVIKLTRRANDCSSNYTDCQCKVISRELGAFSSLRNPLSVVSPVQFHDMNESSTILLHELIEKRERIKRKAKLARFCEQTGSCCLVVSCGVMAIASFVLAAHGVLLAVAVPGLISSCFGLGLFPTNKKKAINDSPLSTFSTKWNKNKSHKNKRLRVQLDVAAKGLYVLLNDMGTMGSLLGRLQDEIEHTLEWADMGAKNSKSDKILREVIRELDLNCLCFMERLEELEEHIYLCLLTINKSRRSLLQEIMMSSPRQEDGK</sequence>
<keyword evidence="3 6" id="KW-0812">Transmembrane</keyword>
<evidence type="ECO:0000256" key="6">
    <source>
        <dbReference type="SAM" id="Phobius"/>
    </source>
</evidence>
<reference evidence="7" key="1">
    <citation type="journal article" date="2020" name="Plant Biotechnol. J.">
        <title>The pomegranate (Punica granatum L.) draft genome dissects genetic divergence between soft- and hard-seeded cultivars.</title>
        <authorList>
            <person name="Luo X."/>
            <person name="Li H."/>
            <person name="Wu Z."/>
            <person name="Yao W."/>
            <person name="Zhao P."/>
            <person name="Cao D."/>
            <person name="Yu H."/>
            <person name="Li K."/>
            <person name="Poudel K."/>
            <person name="Zhao D."/>
            <person name="Zhang F."/>
            <person name="Xia X."/>
            <person name="Chen L."/>
            <person name="Wang Q."/>
            <person name="Jing D."/>
            <person name="Cao S."/>
        </authorList>
    </citation>
    <scope>NUCLEOTIDE SEQUENCE [LARGE SCALE GENOMIC DNA]</scope>
    <source>
        <strain evidence="7">cv. Tunisia</strain>
    </source>
</reference>
<comment type="similarity">
    <text evidence="2">Belongs to the UPF0496 family.</text>
</comment>
<gene>
    <name evidence="8" type="primary">LOC116213164</name>
</gene>
<evidence type="ECO:0000313" key="7">
    <source>
        <dbReference type="Proteomes" id="UP000515151"/>
    </source>
</evidence>
<feature type="transmembrane region" description="Helical" evidence="6">
    <location>
        <begin position="230"/>
        <end position="255"/>
    </location>
</feature>
<evidence type="ECO:0000313" key="8">
    <source>
        <dbReference type="RefSeq" id="XP_031403867.1"/>
    </source>
</evidence>
<evidence type="ECO:0000256" key="4">
    <source>
        <dbReference type="ARBA" id="ARBA00022989"/>
    </source>
</evidence>
<accession>A0A6P8E1U6</accession>
<comment type="subcellular location">
    <subcellularLocation>
        <location evidence="1">Membrane</location>
    </subcellularLocation>
</comment>
<dbReference type="AlphaFoldDB" id="A0A6P8E1U6"/>
<dbReference type="OrthoDB" id="776561at2759"/>
<protein>
    <submittedName>
        <fullName evidence="8">UPF0496 protein At1g20180-like isoform X1</fullName>
    </submittedName>
</protein>
<reference evidence="8" key="2">
    <citation type="submission" date="2025-08" db="UniProtKB">
        <authorList>
            <consortium name="RefSeq"/>
        </authorList>
    </citation>
    <scope>IDENTIFICATION</scope>
    <source>
        <tissue evidence="8">Leaf</tissue>
    </source>
</reference>
<evidence type="ECO:0000256" key="2">
    <source>
        <dbReference type="ARBA" id="ARBA00009074"/>
    </source>
</evidence>
<dbReference type="Pfam" id="PF05055">
    <property type="entry name" value="DUF677"/>
    <property type="match status" value="1"/>
</dbReference>
<keyword evidence="5 6" id="KW-0472">Membrane</keyword>
<name>A0A6P8E1U6_PUNGR</name>
<evidence type="ECO:0000256" key="1">
    <source>
        <dbReference type="ARBA" id="ARBA00004370"/>
    </source>
</evidence>
<dbReference type="PANTHER" id="PTHR31113:SF20">
    <property type="entry name" value="UPF0496 PROTEIN 2-RELATED"/>
    <property type="match status" value="1"/>
</dbReference>
<evidence type="ECO:0000256" key="5">
    <source>
        <dbReference type="ARBA" id="ARBA00023136"/>
    </source>
</evidence>
<feature type="transmembrane region" description="Helical" evidence="6">
    <location>
        <begin position="261"/>
        <end position="280"/>
    </location>
</feature>
<dbReference type="InterPro" id="IPR007749">
    <property type="entry name" value="DUF677"/>
</dbReference>
<keyword evidence="7" id="KW-1185">Reference proteome</keyword>
<dbReference type="Proteomes" id="UP000515151">
    <property type="component" value="Chromosome 7"/>
</dbReference>
<dbReference type="GO" id="GO:0016020">
    <property type="term" value="C:membrane"/>
    <property type="evidence" value="ECO:0007669"/>
    <property type="project" value="UniProtKB-SubCell"/>
</dbReference>
<keyword evidence="4 6" id="KW-1133">Transmembrane helix</keyword>
<dbReference type="GeneID" id="116213164"/>
<proteinExistence type="inferred from homology"/>
<dbReference type="PANTHER" id="PTHR31113">
    <property type="entry name" value="UPF0496 PROTEIN 3-RELATED"/>
    <property type="match status" value="1"/>
</dbReference>